<name>A0A0D2K3N7_9BACT</name>
<evidence type="ECO:0000256" key="1">
    <source>
        <dbReference type="SAM" id="Coils"/>
    </source>
</evidence>
<dbReference type="AlphaFoldDB" id="A0A0D2K3N7"/>
<evidence type="ECO:0000313" key="2">
    <source>
        <dbReference type="EMBL" id="KIX84917.1"/>
    </source>
</evidence>
<sequence>MKYLFLMALSLICSDIYTMESNKPELPELPSDMWDQIVSPTYKQAAQSATIEQALKKYKELTGLRLSNKKFADSKYEQFFLRELFFSHPLLIYLYAKQNPSETADQFISSVDQYITGLDHWDRNTLEKQLNLITSNFSNKAIKDTLEMLFSNKTILTFFKAYYIFGPYYKTDKSETINELANLLKNIDLSKIWWPHQIYNKEQTALQEDVSLLDRLSTFTREDFIKNFDFNADEIYLLRTKTEETIKNLNEAIAKLKKRQSDIQALRAQEIARSGLTPSNEQQSEVIPSRLLQVTEDEINYARQQRARYQKLLKLIMSKEYSKLK</sequence>
<protein>
    <submittedName>
        <fullName evidence="2">Uncharacterized protein</fullName>
    </submittedName>
</protein>
<accession>A0A0D2K3N7</accession>
<feature type="coiled-coil region" evidence="1">
    <location>
        <begin position="239"/>
        <end position="312"/>
    </location>
</feature>
<gene>
    <name evidence="2" type="ORF">J120_04945</name>
</gene>
<organism evidence="2 3">
    <name type="scientific">candidate division TM6 bacterium JCVI TM6SC1</name>
    <dbReference type="NCBI Taxonomy" id="1306947"/>
    <lineage>
        <taxon>Bacteria</taxon>
        <taxon>Candidatus Babelota</taxon>
        <taxon>Vermiphilus</taxon>
    </lineage>
</organism>
<reference evidence="2 3" key="1">
    <citation type="journal article" date="2013" name="Proc. Natl. Acad. Sci. U.S.A.">
        <title>Candidate phylum TM6 genome recovered from a hospital sink biofilm provides genomic insights into this uncultivated phylum.</title>
        <authorList>
            <person name="McLean J.S."/>
            <person name="Lombardo M.J."/>
            <person name="Badger J.H."/>
            <person name="Edlund A."/>
            <person name="Novotny M."/>
            <person name="Yee-Greenbaum J."/>
            <person name="Vyahhi N."/>
            <person name="Hall A.P."/>
            <person name="Yang Y."/>
            <person name="Dupont C.L."/>
            <person name="Ziegler M.G."/>
            <person name="Chitsaz H."/>
            <person name="Allen A.E."/>
            <person name="Yooseph S."/>
            <person name="Tesler G."/>
            <person name="Pevzner P.A."/>
            <person name="Friedman R.M."/>
            <person name="Nealson K.H."/>
            <person name="Venter J.C."/>
            <person name="Lasken R.S."/>
        </authorList>
    </citation>
    <scope>NUCLEOTIDE SEQUENCE [LARGE SCALE GENOMIC DNA]</scope>
    <source>
        <strain evidence="2 3">TM6SC1</strain>
    </source>
</reference>
<keyword evidence="3" id="KW-1185">Reference proteome</keyword>
<proteinExistence type="predicted"/>
<dbReference type="Proteomes" id="UP000032214">
    <property type="component" value="Unassembled WGS sequence"/>
</dbReference>
<comment type="caution">
    <text evidence="2">The sequence shown here is derived from an EMBL/GenBank/DDBJ whole genome shotgun (WGS) entry which is preliminary data.</text>
</comment>
<keyword evidence="1" id="KW-0175">Coiled coil</keyword>
<dbReference type="EMBL" id="ARQD01000005">
    <property type="protein sequence ID" value="KIX84917.1"/>
    <property type="molecule type" value="Genomic_DNA"/>
</dbReference>
<evidence type="ECO:0000313" key="3">
    <source>
        <dbReference type="Proteomes" id="UP000032214"/>
    </source>
</evidence>